<sequence>MSAAPISAETLGPSLLDRLPQGVQGPAYARSPLVAGMAHLGVGAFHRCHQAEYTDDLLGCGLTRSGIVGINIRPPGLAETLGRQGGLYTRLVRDGDRTTARVIGSIVRVVDSQDGPAPALTALADPAIDIVTLTVTEKGYCHRPAGGALDWDHPDIVHDLAEPLAPRSVPGLLAQALELRRTSHGRPLTLMSCDNIPANGALLERVVAALAERRRDGLAEWIAANATFPSTMVDRIAPAPTGADAAFVAQSLGYRDAAVVVAEPFRQWVIEARFAGPVPPWDRAGASVVDDVEPFEHLKMRVLNAAQSTLAYLGVLAGHEHTFEGIADPLLAAFVRRMLVEESVPTLRPVPGIEPAAYVKQSLARLANTAIRHRNHQIATDGSQKIVQRLLDPVRERLGRGQGIALLAVPVAAWMAYLVLASERFGRRWAVQDPLAPRVAGIADRIGRDPPALAAAILGIDTVFDRALAADATFAGTVTRTLDGLLGGDPLAVIRRLCDAADVGQRT</sequence>
<feature type="domain" description="Mannitol dehydrogenase C-terminal" evidence="4">
    <location>
        <begin position="291"/>
        <end position="483"/>
    </location>
</feature>
<dbReference type="SUPFAM" id="SSF51735">
    <property type="entry name" value="NAD(P)-binding Rossmann-fold domains"/>
    <property type="match status" value="1"/>
</dbReference>
<dbReference type="InterPro" id="IPR036291">
    <property type="entry name" value="NAD(P)-bd_dom_sf"/>
</dbReference>
<evidence type="ECO:0000313" key="5">
    <source>
        <dbReference type="EMBL" id="MDQ0471863.1"/>
    </source>
</evidence>
<name>A0ABU0JC57_9HYPH</name>
<dbReference type="GO" id="GO:0008866">
    <property type="term" value="F:fructuronate reductase activity"/>
    <property type="evidence" value="ECO:0007669"/>
    <property type="project" value="UniProtKB-EC"/>
</dbReference>
<dbReference type="Gene3D" id="1.10.1040.10">
    <property type="entry name" value="N-(1-d-carboxylethyl)-l-norvaline Dehydrogenase, domain 2"/>
    <property type="match status" value="1"/>
</dbReference>
<feature type="transmembrane region" description="Helical" evidence="2">
    <location>
        <begin position="403"/>
        <end position="420"/>
    </location>
</feature>
<dbReference type="PRINTS" id="PR00084">
    <property type="entry name" value="MTLDHDRGNASE"/>
</dbReference>
<dbReference type="EMBL" id="JAUSVX010000010">
    <property type="protein sequence ID" value="MDQ0471863.1"/>
    <property type="molecule type" value="Genomic_DNA"/>
</dbReference>
<evidence type="ECO:0000259" key="3">
    <source>
        <dbReference type="Pfam" id="PF01232"/>
    </source>
</evidence>
<reference evidence="5 6" key="1">
    <citation type="submission" date="2023-07" db="EMBL/GenBank/DDBJ databases">
        <title>Genomic Encyclopedia of Type Strains, Phase IV (KMG-IV): sequencing the most valuable type-strain genomes for metagenomic binning, comparative biology and taxonomic classification.</title>
        <authorList>
            <person name="Goeker M."/>
        </authorList>
    </citation>
    <scope>NUCLEOTIDE SEQUENCE [LARGE SCALE GENOMIC DNA]</scope>
    <source>
        <strain evidence="5 6">DSM 19619</strain>
    </source>
</reference>
<evidence type="ECO:0000313" key="6">
    <source>
        <dbReference type="Proteomes" id="UP001242480"/>
    </source>
</evidence>
<proteinExistence type="predicted"/>
<dbReference type="RefSeq" id="WP_307277718.1">
    <property type="nucleotide sequence ID" value="NZ_JAUSVX010000010.1"/>
</dbReference>
<dbReference type="InterPro" id="IPR000669">
    <property type="entry name" value="Mannitol_DH"/>
</dbReference>
<protein>
    <submittedName>
        <fullName evidence="5">Fructuronate reductase</fullName>
        <ecNumber evidence="5">1.1.1.57</ecNumber>
    </submittedName>
</protein>
<dbReference type="Pfam" id="PF08125">
    <property type="entry name" value="Mannitol_dh_C"/>
    <property type="match status" value="1"/>
</dbReference>
<keyword evidence="1 5" id="KW-0560">Oxidoreductase</keyword>
<comment type="caution">
    <text evidence="5">The sequence shown here is derived from an EMBL/GenBank/DDBJ whole genome shotgun (WGS) entry which is preliminary data.</text>
</comment>
<dbReference type="Pfam" id="PF01232">
    <property type="entry name" value="Mannitol_dh"/>
    <property type="match status" value="1"/>
</dbReference>
<dbReference type="InterPro" id="IPR013131">
    <property type="entry name" value="Mannitol_DH_N"/>
</dbReference>
<keyword evidence="6" id="KW-1185">Reference proteome</keyword>
<evidence type="ECO:0000256" key="1">
    <source>
        <dbReference type="ARBA" id="ARBA00023002"/>
    </source>
</evidence>
<dbReference type="InterPro" id="IPR008927">
    <property type="entry name" value="6-PGluconate_DH-like_C_sf"/>
</dbReference>
<keyword evidence="2" id="KW-0472">Membrane</keyword>
<keyword evidence="2" id="KW-0812">Transmembrane</keyword>
<gene>
    <name evidence="5" type="ORF">QO011_004890</name>
</gene>
<dbReference type="Proteomes" id="UP001242480">
    <property type="component" value="Unassembled WGS sequence"/>
</dbReference>
<dbReference type="PANTHER" id="PTHR43362">
    <property type="entry name" value="MANNITOL DEHYDROGENASE DSF1-RELATED"/>
    <property type="match status" value="1"/>
</dbReference>
<evidence type="ECO:0000259" key="4">
    <source>
        <dbReference type="Pfam" id="PF08125"/>
    </source>
</evidence>
<keyword evidence="2" id="KW-1133">Transmembrane helix</keyword>
<dbReference type="SUPFAM" id="SSF48179">
    <property type="entry name" value="6-phosphogluconate dehydrogenase C-terminal domain-like"/>
    <property type="match status" value="1"/>
</dbReference>
<dbReference type="PANTHER" id="PTHR43362:SF1">
    <property type="entry name" value="MANNITOL DEHYDROGENASE 2-RELATED"/>
    <property type="match status" value="1"/>
</dbReference>
<dbReference type="EC" id="1.1.1.57" evidence="5"/>
<dbReference type="Gene3D" id="3.40.50.720">
    <property type="entry name" value="NAD(P)-binding Rossmann-like Domain"/>
    <property type="match status" value="1"/>
</dbReference>
<dbReference type="InterPro" id="IPR013328">
    <property type="entry name" value="6PGD_dom2"/>
</dbReference>
<evidence type="ECO:0000256" key="2">
    <source>
        <dbReference type="SAM" id="Phobius"/>
    </source>
</evidence>
<accession>A0ABU0JC57</accession>
<organism evidence="5 6">
    <name type="scientific">Labrys wisconsinensis</name>
    <dbReference type="NCBI Taxonomy" id="425677"/>
    <lineage>
        <taxon>Bacteria</taxon>
        <taxon>Pseudomonadati</taxon>
        <taxon>Pseudomonadota</taxon>
        <taxon>Alphaproteobacteria</taxon>
        <taxon>Hyphomicrobiales</taxon>
        <taxon>Xanthobacteraceae</taxon>
        <taxon>Labrys</taxon>
    </lineage>
</organism>
<dbReference type="InterPro" id="IPR013118">
    <property type="entry name" value="Mannitol_DH_C"/>
</dbReference>
<dbReference type="InterPro" id="IPR050988">
    <property type="entry name" value="Mannitol_DH/Oxidoreductase"/>
</dbReference>
<feature type="domain" description="Mannitol dehydrogenase N-terminal" evidence="3">
    <location>
        <begin position="38"/>
        <end position="282"/>
    </location>
</feature>